<feature type="transmembrane region" description="Helical" evidence="1">
    <location>
        <begin position="12"/>
        <end position="31"/>
    </location>
</feature>
<comment type="caution">
    <text evidence="2">The sequence shown here is derived from an EMBL/GenBank/DDBJ whole genome shotgun (WGS) entry which is preliminary data.</text>
</comment>
<evidence type="ECO:0000313" key="3">
    <source>
        <dbReference type="EMBL" id="CAF1461909.1"/>
    </source>
</evidence>
<gene>
    <name evidence="2" type="ORF">EDS130_LOCUS33395</name>
    <name evidence="3" type="ORF">XAT740_LOCUS37485</name>
</gene>
<protein>
    <recommendedName>
        <fullName evidence="6">Major facilitator superfamily (MFS) profile domain-containing protein</fullName>
    </recommendedName>
</protein>
<dbReference type="EMBL" id="CAJNOJ010000266">
    <property type="protein sequence ID" value="CAF1353111.1"/>
    <property type="molecule type" value="Genomic_DNA"/>
</dbReference>
<evidence type="ECO:0000256" key="1">
    <source>
        <dbReference type="SAM" id="Phobius"/>
    </source>
</evidence>
<reference evidence="2" key="1">
    <citation type="submission" date="2021-02" db="EMBL/GenBank/DDBJ databases">
        <authorList>
            <person name="Nowell W R."/>
        </authorList>
    </citation>
    <scope>NUCLEOTIDE SEQUENCE</scope>
</reference>
<dbReference type="Proteomes" id="UP000663828">
    <property type="component" value="Unassembled WGS sequence"/>
</dbReference>
<name>A0A815HNQ6_ADIRI</name>
<evidence type="ECO:0000313" key="2">
    <source>
        <dbReference type="EMBL" id="CAF1353111.1"/>
    </source>
</evidence>
<evidence type="ECO:0000313" key="5">
    <source>
        <dbReference type="Proteomes" id="UP000663852"/>
    </source>
</evidence>
<keyword evidence="4" id="KW-1185">Reference proteome</keyword>
<sequence length="109" mass="11785">MASKSPYLNNPWYLIKTGFLLLAWIVMGIHVELIAPPMLILAENLHVDSSGIGSILGCQGIGYLAANILETTFGKIIKKHSDGLLSAAFILPSIVSLYVVSLIHPNRIS</sequence>
<feature type="transmembrane region" description="Helical" evidence="1">
    <location>
        <begin position="51"/>
        <end position="71"/>
    </location>
</feature>
<dbReference type="EMBL" id="CAJNOR010003943">
    <property type="protein sequence ID" value="CAF1461909.1"/>
    <property type="molecule type" value="Genomic_DNA"/>
</dbReference>
<keyword evidence="1" id="KW-1133">Transmembrane helix</keyword>
<proteinExistence type="predicted"/>
<feature type="transmembrane region" description="Helical" evidence="1">
    <location>
        <begin position="83"/>
        <end position="103"/>
    </location>
</feature>
<evidence type="ECO:0008006" key="6">
    <source>
        <dbReference type="Google" id="ProtNLM"/>
    </source>
</evidence>
<dbReference type="AlphaFoldDB" id="A0A815HNQ6"/>
<evidence type="ECO:0000313" key="4">
    <source>
        <dbReference type="Proteomes" id="UP000663828"/>
    </source>
</evidence>
<accession>A0A815HNQ6</accession>
<keyword evidence="1" id="KW-0472">Membrane</keyword>
<organism evidence="2 5">
    <name type="scientific">Adineta ricciae</name>
    <name type="common">Rotifer</name>
    <dbReference type="NCBI Taxonomy" id="249248"/>
    <lineage>
        <taxon>Eukaryota</taxon>
        <taxon>Metazoa</taxon>
        <taxon>Spiralia</taxon>
        <taxon>Gnathifera</taxon>
        <taxon>Rotifera</taxon>
        <taxon>Eurotatoria</taxon>
        <taxon>Bdelloidea</taxon>
        <taxon>Adinetida</taxon>
        <taxon>Adinetidae</taxon>
        <taxon>Adineta</taxon>
    </lineage>
</organism>
<dbReference type="OrthoDB" id="546893at2759"/>
<keyword evidence="1" id="KW-0812">Transmembrane</keyword>
<dbReference type="Proteomes" id="UP000663852">
    <property type="component" value="Unassembled WGS sequence"/>
</dbReference>